<organism evidence="2 3">
    <name type="scientific">Cellulomonas chengniuliangii</name>
    <dbReference type="NCBI Taxonomy" id="2968084"/>
    <lineage>
        <taxon>Bacteria</taxon>
        <taxon>Bacillati</taxon>
        <taxon>Actinomycetota</taxon>
        <taxon>Actinomycetes</taxon>
        <taxon>Micrococcales</taxon>
        <taxon>Cellulomonadaceae</taxon>
        <taxon>Cellulomonas</taxon>
    </lineage>
</organism>
<dbReference type="Gene3D" id="3.30.1490.300">
    <property type="match status" value="1"/>
</dbReference>
<name>A0ABY5L4L3_9CELL</name>
<dbReference type="Proteomes" id="UP001316189">
    <property type="component" value="Chromosome"/>
</dbReference>
<dbReference type="EMBL" id="CP101988">
    <property type="protein sequence ID" value="UUI76788.1"/>
    <property type="molecule type" value="Genomic_DNA"/>
</dbReference>
<dbReference type="PANTHER" id="PTHR32432">
    <property type="entry name" value="CELL DIVISION PROTEIN FTSA-RELATED"/>
    <property type="match status" value="1"/>
</dbReference>
<dbReference type="InterPro" id="IPR003494">
    <property type="entry name" value="SHS2_FtsA"/>
</dbReference>
<feature type="domain" description="SHS2" evidence="1">
    <location>
        <begin position="6"/>
        <end position="179"/>
    </location>
</feature>
<dbReference type="SMART" id="SM00842">
    <property type="entry name" value="FtsA"/>
    <property type="match status" value="1"/>
</dbReference>
<dbReference type="InterPro" id="IPR050696">
    <property type="entry name" value="FtsA/MreB"/>
</dbReference>
<dbReference type="NCBIfam" id="TIGR01175">
    <property type="entry name" value="pilM"/>
    <property type="match status" value="1"/>
</dbReference>
<keyword evidence="3" id="KW-1185">Reference proteome</keyword>
<accession>A0ABY5L4L3</accession>
<evidence type="ECO:0000259" key="1">
    <source>
        <dbReference type="SMART" id="SM00842"/>
    </source>
</evidence>
<dbReference type="InterPro" id="IPR005883">
    <property type="entry name" value="PilM"/>
</dbReference>
<dbReference type="PIRSF" id="PIRSF019169">
    <property type="entry name" value="PilM"/>
    <property type="match status" value="1"/>
</dbReference>
<dbReference type="InterPro" id="IPR043129">
    <property type="entry name" value="ATPase_NBD"/>
</dbReference>
<sequence length="355" mass="36651">MATSRVIGLDIGTTRVRAAELEFGSGGPSRTAQPTVLRVGEVPLPPGAVKDGEVAELSTVSSALRQLWAQAKFSHKEVVLGVGNQRVIVRDLELPAMPLNEARASLPYQVQDLLPVAVDDALLDYVPTGSSVGEHGALMQGLLVAATKETVLANTAAAEAAGLKPMMVDLTAFALSRVMARGELAQRTIAVIDIGARMTTLAIVAQGVPRMVRLIPSGGQNVTDVVASTLGLTTADAENAKRQIGVGFTVPPEAQAAAQAVGEVATSLIEAIRNTFVYYAGSHPGAAVEHIVLTGGGSQLPGLGQYLSSASRIPASMGQPLDTLRLGRGAPVPAHLVEHQHELAIPLGLAFGVAS</sequence>
<dbReference type="Gene3D" id="3.30.420.40">
    <property type="match status" value="2"/>
</dbReference>
<evidence type="ECO:0000313" key="2">
    <source>
        <dbReference type="EMBL" id="UUI76788.1"/>
    </source>
</evidence>
<dbReference type="PANTHER" id="PTHR32432:SF3">
    <property type="entry name" value="ETHANOLAMINE UTILIZATION PROTEIN EUTJ"/>
    <property type="match status" value="1"/>
</dbReference>
<proteinExistence type="predicted"/>
<protein>
    <submittedName>
        <fullName evidence="2">Pilus assembly protein PilM</fullName>
    </submittedName>
</protein>
<evidence type="ECO:0000313" key="3">
    <source>
        <dbReference type="Proteomes" id="UP001316189"/>
    </source>
</evidence>
<dbReference type="SUPFAM" id="SSF53067">
    <property type="entry name" value="Actin-like ATPase domain"/>
    <property type="match status" value="2"/>
</dbReference>
<reference evidence="2 3" key="1">
    <citation type="submission" date="2022-07" db="EMBL/GenBank/DDBJ databases">
        <title>Novel species in genus cellulomonas.</title>
        <authorList>
            <person name="Ye L."/>
        </authorList>
    </citation>
    <scope>NUCLEOTIDE SEQUENCE [LARGE SCALE GENOMIC DNA]</scope>
    <source>
        <strain evidence="3">zg-Y338</strain>
    </source>
</reference>
<dbReference type="CDD" id="cd24049">
    <property type="entry name" value="ASKHA_NBD_PilM"/>
    <property type="match status" value="1"/>
</dbReference>
<gene>
    <name evidence="2" type="ORF">NP064_07925</name>
</gene>
<dbReference type="RefSeq" id="WP_256813840.1">
    <property type="nucleotide sequence ID" value="NZ_CP101988.1"/>
</dbReference>
<dbReference type="Pfam" id="PF11104">
    <property type="entry name" value="PilM_2"/>
    <property type="match status" value="1"/>
</dbReference>